<dbReference type="Pfam" id="PF00147">
    <property type="entry name" value="Fibrinogen_C"/>
    <property type="match status" value="1"/>
</dbReference>
<sequence>MARLFLLRIFLGLLLVLFAKTADHYERKKRHPRATSLTDSELRNKLDSIISMVGELNDKIDEQEQRIAVLSRKVSDIECNGEPQKVPGDCADVYKSGRHRNGIYTIDPDGEGAVEVYCDQTTDGGGWTVFQRRLDGSVDFYREWQDYKEGFGTAGGEYWLGLDNIHRLTNQGRMVLRVDLSGKMLQSAHALYMDFVVSNEKRNYTLGLGSYTGTAGDSLTWHSGMQFTTRDRDHDKSTDGNCAQFYKGAWWYNACFSSNLNGVYYHRQQTTYADGVNWKTWGGLYYSASRAEMKLRPTGFKGRH</sequence>
<dbReference type="Proteomes" id="UP001159427">
    <property type="component" value="Unassembled WGS sequence"/>
</dbReference>
<evidence type="ECO:0000256" key="2">
    <source>
        <dbReference type="SAM" id="Coils"/>
    </source>
</evidence>
<gene>
    <name evidence="5" type="ORF">PEVE_00029336</name>
</gene>
<organism evidence="5 6">
    <name type="scientific">Porites evermanni</name>
    <dbReference type="NCBI Taxonomy" id="104178"/>
    <lineage>
        <taxon>Eukaryota</taxon>
        <taxon>Metazoa</taxon>
        <taxon>Cnidaria</taxon>
        <taxon>Anthozoa</taxon>
        <taxon>Hexacorallia</taxon>
        <taxon>Scleractinia</taxon>
        <taxon>Fungiina</taxon>
        <taxon>Poritidae</taxon>
        <taxon>Porites</taxon>
    </lineage>
</organism>
<dbReference type="PROSITE" id="PS51406">
    <property type="entry name" value="FIBRINOGEN_C_2"/>
    <property type="match status" value="1"/>
</dbReference>
<accession>A0ABN8LL96</accession>
<feature type="coiled-coil region" evidence="2">
    <location>
        <begin position="46"/>
        <end position="80"/>
    </location>
</feature>
<dbReference type="InterPro" id="IPR050373">
    <property type="entry name" value="Fibrinogen_C-term_domain"/>
</dbReference>
<feature type="signal peptide" evidence="3">
    <location>
        <begin position="1"/>
        <end position="21"/>
    </location>
</feature>
<dbReference type="InterPro" id="IPR014716">
    <property type="entry name" value="Fibrinogen_a/b/g_C_1"/>
</dbReference>
<keyword evidence="1" id="KW-1015">Disulfide bond</keyword>
<evidence type="ECO:0000313" key="5">
    <source>
        <dbReference type="EMBL" id="CAH3016438.1"/>
    </source>
</evidence>
<name>A0ABN8LL96_9CNID</name>
<dbReference type="CDD" id="cd00087">
    <property type="entry name" value="FReD"/>
    <property type="match status" value="1"/>
</dbReference>
<dbReference type="NCBIfam" id="NF040941">
    <property type="entry name" value="GGGWT_bact"/>
    <property type="match status" value="1"/>
</dbReference>
<proteinExistence type="predicted"/>
<comment type="caution">
    <text evidence="5">The sequence shown here is derived from an EMBL/GenBank/DDBJ whole genome shotgun (WGS) entry which is preliminary data.</text>
</comment>
<reference evidence="5 6" key="1">
    <citation type="submission" date="2022-05" db="EMBL/GenBank/DDBJ databases">
        <authorList>
            <consortium name="Genoscope - CEA"/>
            <person name="William W."/>
        </authorList>
    </citation>
    <scope>NUCLEOTIDE SEQUENCE [LARGE SCALE GENOMIC DNA]</scope>
</reference>
<dbReference type="PROSITE" id="PS00514">
    <property type="entry name" value="FIBRINOGEN_C_1"/>
    <property type="match status" value="1"/>
</dbReference>
<dbReference type="PANTHER" id="PTHR19143">
    <property type="entry name" value="FIBRINOGEN/TENASCIN/ANGIOPOEITIN"/>
    <property type="match status" value="1"/>
</dbReference>
<evidence type="ECO:0000259" key="4">
    <source>
        <dbReference type="PROSITE" id="PS51406"/>
    </source>
</evidence>
<keyword evidence="3" id="KW-0732">Signal</keyword>
<dbReference type="PANTHER" id="PTHR19143:SF424">
    <property type="entry name" value="FIBRINOGEN C-TERMINAL DOMAIN-CONTAINING PROTEIN"/>
    <property type="match status" value="1"/>
</dbReference>
<keyword evidence="6" id="KW-1185">Reference proteome</keyword>
<evidence type="ECO:0000313" key="6">
    <source>
        <dbReference type="Proteomes" id="UP001159427"/>
    </source>
</evidence>
<dbReference type="SMART" id="SM00186">
    <property type="entry name" value="FBG"/>
    <property type="match status" value="1"/>
</dbReference>
<evidence type="ECO:0000256" key="1">
    <source>
        <dbReference type="ARBA" id="ARBA00023157"/>
    </source>
</evidence>
<dbReference type="InterPro" id="IPR020837">
    <property type="entry name" value="Fibrinogen_CS"/>
</dbReference>
<dbReference type="SUPFAM" id="SSF56496">
    <property type="entry name" value="Fibrinogen C-terminal domain-like"/>
    <property type="match status" value="1"/>
</dbReference>
<protein>
    <recommendedName>
        <fullName evidence="4">Fibrinogen C-terminal domain-containing protein</fullName>
    </recommendedName>
</protein>
<feature type="chain" id="PRO_5045432117" description="Fibrinogen C-terminal domain-containing protein" evidence="3">
    <location>
        <begin position="22"/>
        <end position="304"/>
    </location>
</feature>
<dbReference type="InterPro" id="IPR036056">
    <property type="entry name" value="Fibrinogen-like_C"/>
</dbReference>
<keyword evidence="2" id="KW-0175">Coiled coil</keyword>
<evidence type="ECO:0000256" key="3">
    <source>
        <dbReference type="SAM" id="SignalP"/>
    </source>
</evidence>
<feature type="domain" description="Fibrinogen C-terminal" evidence="4">
    <location>
        <begin position="81"/>
        <end position="299"/>
    </location>
</feature>
<dbReference type="InterPro" id="IPR002181">
    <property type="entry name" value="Fibrinogen_a/b/g_C_dom"/>
</dbReference>
<dbReference type="EMBL" id="CALNXI010000041">
    <property type="protein sequence ID" value="CAH3016438.1"/>
    <property type="molecule type" value="Genomic_DNA"/>
</dbReference>
<dbReference type="Gene3D" id="3.90.215.10">
    <property type="entry name" value="Gamma Fibrinogen, chain A, domain 1"/>
    <property type="match status" value="1"/>
</dbReference>